<evidence type="ECO:0000256" key="3">
    <source>
        <dbReference type="ARBA" id="ARBA00022723"/>
    </source>
</evidence>
<protein>
    <recommendedName>
        <fullName evidence="6">Elp3/MiaA/NifB-like radical SAM core domain-containing protein</fullName>
    </recommendedName>
</protein>
<dbReference type="GO" id="GO:0051536">
    <property type="term" value="F:iron-sulfur cluster binding"/>
    <property type="evidence" value="ECO:0007669"/>
    <property type="project" value="UniProtKB-KW"/>
</dbReference>
<evidence type="ECO:0000259" key="6">
    <source>
        <dbReference type="SMART" id="SM00729"/>
    </source>
</evidence>
<sequence>ECLDMGYTEFRFYDDLFNITPKKLIEFCEAIEARGMKFTWDFRGRANTVDYDSLKKARQNGLRMIAFGVETGTNEGLKKLKKGVKIEKIEAAFGWCRELGIITVADYIIGMPWERNEADINHSIDFLIKLDPDYTQISVLKLYPNTSIYDEAVNSKIIEGGRWQEFAMNPTPNFLVDHWDEHMDIHTMVKIQRKSYQRFYYRPKYIWKSLLKTKSFYELGSKANGALRLLRTNERLA</sequence>
<proteinExistence type="predicted"/>
<dbReference type="PANTHER" id="PTHR43409:SF16">
    <property type="entry name" value="SLR0320 PROTEIN"/>
    <property type="match status" value="1"/>
</dbReference>
<dbReference type="AlphaFoldDB" id="A0A382VZH1"/>
<dbReference type="EMBL" id="UINC01155753">
    <property type="protein sequence ID" value="SVD51790.1"/>
    <property type="molecule type" value="Genomic_DNA"/>
</dbReference>
<name>A0A382VZH1_9ZZZZ</name>
<evidence type="ECO:0000256" key="1">
    <source>
        <dbReference type="ARBA" id="ARBA00001966"/>
    </source>
</evidence>
<dbReference type="InterPro" id="IPR006638">
    <property type="entry name" value="Elp3/MiaA/NifB-like_rSAM"/>
</dbReference>
<evidence type="ECO:0000313" key="7">
    <source>
        <dbReference type="EMBL" id="SVD51790.1"/>
    </source>
</evidence>
<gene>
    <name evidence="7" type="ORF">METZ01_LOCUS404644</name>
</gene>
<dbReference type="Gene3D" id="3.20.20.70">
    <property type="entry name" value="Aldolase class I"/>
    <property type="match status" value="1"/>
</dbReference>
<dbReference type="SUPFAM" id="SSF102114">
    <property type="entry name" value="Radical SAM enzymes"/>
    <property type="match status" value="1"/>
</dbReference>
<feature type="domain" description="Elp3/MiaA/NifB-like radical SAM core" evidence="6">
    <location>
        <begin position="4"/>
        <end position="168"/>
    </location>
</feature>
<comment type="cofactor">
    <cofactor evidence="1">
        <name>[4Fe-4S] cluster</name>
        <dbReference type="ChEBI" id="CHEBI:49883"/>
    </cofactor>
</comment>
<keyword evidence="5" id="KW-0411">Iron-sulfur</keyword>
<dbReference type="GO" id="GO:0046872">
    <property type="term" value="F:metal ion binding"/>
    <property type="evidence" value="ECO:0007669"/>
    <property type="project" value="UniProtKB-KW"/>
</dbReference>
<keyword evidence="2" id="KW-0949">S-adenosyl-L-methionine</keyword>
<dbReference type="GO" id="GO:0003824">
    <property type="term" value="F:catalytic activity"/>
    <property type="evidence" value="ECO:0007669"/>
    <property type="project" value="InterPro"/>
</dbReference>
<evidence type="ECO:0000256" key="4">
    <source>
        <dbReference type="ARBA" id="ARBA00023004"/>
    </source>
</evidence>
<feature type="non-terminal residue" evidence="7">
    <location>
        <position position="1"/>
    </location>
</feature>
<reference evidence="7" key="1">
    <citation type="submission" date="2018-05" db="EMBL/GenBank/DDBJ databases">
        <authorList>
            <person name="Lanie J.A."/>
            <person name="Ng W.-L."/>
            <person name="Kazmierczak K.M."/>
            <person name="Andrzejewski T.M."/>
            <person name="Davidsen T.M."/>
            <person name="Wayne K.J."/>
            <person name="Tettelin H."/>
            <person name="Glass J.I."/>
            <person name="Rusch D."/>
            <person name="Podicherti R."/>
            <person name="Tsui H.-C.T."/>
            <person name="Winkler M.E."/>
        </authorList>
    </citation>
    <scope>NUCLEOTIDE SEQUENCE</scope>
</reference>
<dbReference type="InterPro" id="IPR013785">
    <property type="entry name" value="Aldolase_TIM"/>
</dbReference>
<dbReference type="SMART" id="SM00729">
    <property type="entry name" value="Elp3"/>
    <property type="match status" value="1"/>
</dbReference>
<dbReference type="InterPro" id="IPR058240">
    <property type="entry name" value="rSAM_sf"/>
</dbReference>
<keyword evidence="4" id="KW-0408">Iron</keyword>
<accession>A0A382VZH1</accession>
<keyword evidence="3" id="KW-0479">Metal-binding</keyword>
<evidence type="ECO:0000256" key="5">
    <source>
        <dbReference type="ARBA" id="ARBA00023014"/>
    </source>
</evidence>
<organism evidence="7">
    <name type="scientific">marine metagenome</name>
    <dbReference type="NCBI Taxonomy" id="408172"/>
    <lineage>
        <taxon>unclassified sequences</taxon>
        <taxon>metagenomes</taxon>
        <taxon>ecological metagenomes</taxon>
    </lineage>
</organism>
<evidence type="ECO:0000256" key="2">
    <source>
        <dbReference type="ARBA" id="ARBA00022691"/>
    </source>
</evidence>
<dbReference type="InterPro" id="IPR051198">
    <property type="entry name" value="BchE-like"/>
</dbReference>
<dbReference type="GO" id="GO:0005829">
    <property type="term" value="C:cytosol"/>
    <property type="evidence" value="ECO:0007669"/>
    <property type="project" value="TreeGrafter"/>
</dbReference>
<dbReference type="PANTHER" id="PTHR43409">
    <property type="entry name" value="ANAEROBIC MAGNESIUM-PROTOPORPHYRIN IX MONOMETHYL ESTER CYCLASE-RELATED"/>
    <property type="match status" value="1"/>
</dbReference>
<dbReference type="Pfam" id="PF04055">
    <property type="entry name" value="Radical_SAM"/>
    <property type="match status" value="1"/>
</dbReference>
<dbReference type="InterPro" id="IPR007197">
    <property type="entry name" value="rSAM"/>
</dbReference>